<reference evidence="4" key="3">
    <citation type="submission" date="2021-02" db="UniProtKB">
        <authorList>
            <consortium name="EnsemblMetazoa"/>
        </authorList>
    </citation>
    <scope>IDENTIFICATION</scope>
    <source>
        <strain evidence="4">USDA</strain>
    </source>
</reference>
<dbReference type="OMA" id="IHKHYLY"/>
<dbReference type="InterPro" id="IPR015915">
    <property type="entry name" value="Kelch-typ_b-propeller"/>
</dbReference>
<evidence type="ECO:0000313" key="3">
    <source>
        <dbReference type="EMBL" id="EEB18586.1"/>
    </source>
</evidence>
<gene>
    <name evidence="4" type="primary">8231706</name>
    <name evidence="3" type="ORF">Phum_PHUM521420</name>
</gene>
<dbReference type="OrthoDB" id="7676067at2759"/>
<protein>
    <submittedName>
        <fullName evidence="3 4">Kelch repeat protein, putative</fullName>
    </submittedName>
</protein>
<keyword evidence="1" id="KW-0880">Kelch repeat</keyword>
<dbReference type="SUPFAM" id="SSF117281">
    <property type="entry name" value="Kelch motif"/>
    <property type="match status" value="1"/>
</dbReference>
<dbReference type="STRING" id="121224.E0VYY0"/>
<evidence type="ECO:0000313" key="5">
    <source>
        <dbReference type="Proteomes" id="UP000009046"/>
    </source>
</evidence>
<dbReference type="HOGENOM" id="CLU_030914_0_0_1"/>
<dbReference type="Pfam" id="PF24681">
    <property type="entry name" value="Kelch_KLHDC2_KLHL20_DRC7"/>
    <property type="match status" value="1"/>
</dbReference>
<organism>
    <name type="scientific">Pediculus humanus subsp. corporis</name>
    <name type="common">Body louse</name>
    <dbReference type="NCBI Taxonomy" id="121224"/>
    <lineage>
        <taxon>Eukaryota</taxon>
        <taxon>Metazoa</taxon>
        <taxon>Ecdysozoa</taxon>
        <taxon>Arthropoda</taxon>
        <taxon>Hexapoda</taxon>
        <taxon>Insecta</taxon>
        <taxon>Pterygota</taxon>
        <taxon>Neoptera</taxon>
        <taxon>Paraneoptera</taxon>
        <taxon>Psocodea</taxon>
        <taxon>Troctomorpha</taxon>
        <taxon>Phthiraptera</taxon>
        <taxon>Anoplura</taxon>
        <taxon>Pediculidae</taxon>
        <taxon>Pediculus</taxon>
    </lineage>
</organism>
<dbReference type="RefSeq" id="XP_002431324.1">
    <property type="nucleotide sequence ID" value="XM_002431279.1"/>
</dbReference>
<dbReference type="AlphaFoldDB" id="E0VYY0"/>
<dbReference type="EMBL" id="DS235848">
    <property type="protein sequence ID" value="EEB18586.1"/>
    <property type="molecule type" value="Genomic_DNA"/>
</dbReference>
<dbReference type="GeneID" id="8231706"/>
<dbReference type="GO" id="GO:0032874">
    <property type="term" value="P:positive regulation of stress-activated MAPK cascade"/>
    <property type="evidence" value="ECO:0007669"/>
    <property type="project" value="TreeGrafter"/>
</dbReference>
<dbReference type="Proteomes" id="UP000009046">
    <property type="component" value="Unassembled WGS sequence"/>
</dbReference>
<proteinExistence type="predicted"/>
<keyword evidence="5" id="KW-1185">Reference proteome</keyword>
<dbReference type="KEGG" id="phu:Phum_PHUM521420"/>
<dbReference type="eggNOG" id="KOG0379">
    <property type="taxonomic scope" value="Eukaryota"/>
</dbReference>
<dbReference type="EnsemblMetazoa" id="PHUM521420-RA">
    <property type="protein sequence ID" value="PHUM521420-PA"/>
    <property type="gene ID" value="PHUM521420"/>
</dbReference>
<evidence type="ECO:0000313" key="4">
    <source>
        <dbReference type="EnsemblMetazoa" id="PHUM521420-PA"/>
    </source>
</evidence>
<dbReference type="PANTHER" id="PTHR46428:SF1">
    <property type="entry name" value="KELCH DOMAIN-CONTAINING PROTEIN 10"/>
    <property type="match status" value="1"/>
</dbReference>
<dbReference type="VEuPathDB" id="VectorBase:PHUM521420"/>
<accession>E0VYY0</accession>
<sequence length="405" mass="46378">MKEYKFQPYVLKRLDPRNENEEIPKGRSGHRIVSDDSYVYSFGGFNPFLEYDQNPVNDTFSEMNLFKELWRFNIACNEWEKLSHYTPTLPKELASNAVVMKGNTLLVHGGTGVPFGHHCSNKTYITNLRENKALKLLETKGNHPPPQYGQAMVLDGDNLYVVGGTSGFEYSANIYCLNLKTLIWKPVYIHKGISCNEPQGRYRHEIALYDSKIIVLGGGTVHNVFELQHLPAYNLKKNCWEILTTLGDLNDTSSDSNHRGFPAPRRCHGSIQTVPEEGEDPEFILCGGYNGVQIFSDIWKLNLRTLQWTKWQEKLLYPLNFHSASLSPCGKMFIFGGIHEIFNEGRHVMTYRTNAIFSNWIKIPKLTEICWEALLFYSPGLIKLPRFQLLSCGIPIQFVDRIKTS</sequence>
<dbReference type="InParanoid" id="E0VYY0"/>
<evidence type="ECO:0000256" key="1">
    <source>
        <dbReference type="ARBA" id="ARBA00022441"/>
    </source>
</evidence>
<dbReference type="Gene3D" id="2.120.10.80">
    <property type="entry name" value="Kelch-type beta propeller"/>
    <property type="match status" value="2"/>
</dbReference>
<dbReference type="PANTHER" id="PTHR46428">
    <property type="entry name" value="KELCH DOMAIN-CONTAINING PROTEIN 10"/>
    <property type="match status" value="1"/>
</dbReference>
<dbReference type="CTD" id="8231706"/>
<evidence type="ECO:0000256" key="2">
    <source>
        <dbReference type="ARBA" id="ARBA00022737"/>
    </source>
</evidence>
<reference evidence="3" key="1">
    <citation type="submission" date="2007-04" db="EMBL/GenBank/DDBJ databases">
        <title>Annotation of Pediculus humanus corporis strain USDA.</title>
        <authorList>
            <person name="Kirkness E."/>
            <person name="Hannick L."/>
            <person name="Hass B."/>
            <person name="Bruggner R."/>
            <person name="Lawson D."/>
            <person name="Bidwell S."/>
            <person name="Joardar V."/>
            <person name="Caler E."/>
            <person name="Walenz B."/>
            <person name="Inman J."/>
            <person name="Schobel S."/>
            <person name="Galinsky K."/>
            <person name="Amedeo P."/>
            <person name="Strausberg R."/>
        </authorList>
    </citation>
    <scope>NUCLEOTIDE SEQUENCE</scope>
    <source>
        <strain evidence="3">USDA</strain>
    </source>
</reference>
<name>E0VYY0_PEDHC</name>
<dbReference type="InterPro" id="IPR052125">
    <property type="entry name" value="KLHDC10"/>
</dbReference>
<dbReference type="FunCoup" id="E0VYY0">
    <property type="interactions" value="882"/>
</dbReference>
<keyword evidence="2" id="KW-0677">Repeat</keyword>
<dbReference type="EMBL" id="AAZO01006331">
    <property type="status" value="NOT_ANNOTATED_CDS"/>
    <property type="molecule type" value="Genomic_DNA"/>
</dbReference>
<reference evidence="3" key="2">
    <citation type="submission" date="2007-04" db="EMBL/GenBank/DDBJ databases">
        <title>The genome of the human body louse.</title>
        <authorList>
            <consortium name="The Human Body Louse Genome Consortium"/>
            <person name="Kirkness E."/>
            <person name="Walenz B."/>
            <person name="Hass B."/>
            <person name="Bruggner R."/>
            <person name="Strausberg R."/>
        </authorList>
    </citation>
    <scope>NUCLEOTIDE SEQUENCE</scope>
    <source>
        <strain evidence="3">USDA</strain>
    </source>
</reference>